<dbReference type="KEGG" id="bfo:118415444"/>
<keyword evidence="13" id="KW-0675">Receptor</keyword>
<feature type="domain" description="Sushi" evidence="22">
    <location>
        <begin position="777"/>
        <end position="834"/>
    </location>
</feature>
<dbReference type="Pfam" id="PF00754">
    <property type="entry name" value="F5_F8_type_C"/>
    <property type="match status" value="1"/>
</dbReference>
<keyword evidence="7 19" id="KW-0732">Signal</keyword>
<dbReference type="PROSITE" id="PS00107">
    <property type="entry name" value="PROTEIN_KINASE_ATP"/>
    <property type="match status" value="1"/>
</dbReference>
<dbReference type="RefSeq" id="XP_035675972.1">
    <property type="nucleotide sequence ID" value="XM_035820079.1"/>
</dbReference>
<dbReference type="CDD" id="cd12087">
    <property type="entry name" value="TM_EGFR-like"/>
    <property type="match status" value="1"/>
</dbReference>
<dbReference type="InterPro" id="IPR032675">
    <property type="entry name" value="LRR_dom_sf"/>
</dbReference>
<dbReference type="CDD" id="cd00192">
    <property type="entry name" value="PTKc"/>
    <property type="match status" value="1"/>
</dbReference>
<evidence type="ECO:0000256" key="13">
    <source>
        <dbReference type="ARBA" id="ARBA00023170"/>
    </source>
</evidence>
<dbReference type="PROSITE" id="PS00022">
    <property type="entry name" value="EGF_1"/>
    <property type="match status" value="1"/>
</dbReference>
<dbReference type="InterPro" id="IPR003591">
    <property type="entry name" value="Leu-rich_rpt_typical-subtyp"/>
</dbReference>
<dbReference type="FunFam" id="3.80.10.10:FF:001164">
    <property type="entry name" value="GH01279p"/>
    <property type="match status" value="2"/>
</dbReference>
<dbReference type="InterPro" id="IPR050333">
    <property type="entry name" value="SLRP"/>
</dbReference>
<dbReference type="SMART" id="SM00032">
    <property type="entry name" value="CCP"/>
    <property type="match status" value="2"/>
</dbReference>
<dbReference type="GeneID" id="118415444"/>
<evidence type="ECO:0000256" key="4">
    <source>
        <dbReference type="ARBA" id="ARBA00022614"/>
    </source>
</evidence>
<evidence type="ECO:0000256" key="19">
    <source>
        <dbReference type="SAM" id="SignalP"/>
    </source>
</evidence>
<dbReference type="SMART" id="SM00369">
    <property type="entry name" value="LRR_TYP"/>
    <property type="match status" value="20"/>
</dbReference>
<dbReference type="RefSeq" id="XP_035675973.1">
    <property type="nucleotide sequence ID" value="XM_035820080.1"/>
</dbReference>
<dbReference type="InterPro" id="IPR000742">
    <property type="entry name" value="EGF"/>
</dbReference>
<dbReference type="GO" id="GO:0005524">
    <property type="term" value="F:ATP binding"/>
    <property type="evidence" value="ECO:0007669"/>
    <property type="project" value="UniProtKB-UniRule"/>
</dbReference>
<dbReference type="PROSITE" id="PS50026">
    <property type="entry name" value="EGF_3"/>
    <property type="match status" value="1"/>
</dbReference>
<dbReference type="FunFam" id="1.10.510.10:FF:001774">
    <property type="entry name" value="Uncharacterized protein"/>
    <property type="match status" value="1"/>
</dbReference>
<dbReference type="Gene3D" id="2.10.70.10">
    <property type="entry name" value="Complement Module, domain 1"/>
    <property type="match status" value="2"/>
</dbReference>
<dbReference type="InterPro" id="IPR001611">
    <property type="entry name" value="Leu-rich_rpt"/>
</dbReference>
<dbReference type="PANTHER" id="PTHR45712">
    <property type="entry name" value="AGAP008170-PA"/>
    <property type="match status" value="1"/>
</dbReference>
<evidence type="ECO:0000256" key="14">
    <source>
        <dbReference type="ARBA" id="ARBA00023180"/>
    </source>
</evidence>
<dbReference type="SUPFAM" id="SSF56112">
    <property type="entry name" value="Protein kinase-like (PK-like)"/>
    <property type="match status" value="1"/>
</dbReference>
<dbReference type="OMA" id="TCICHAG"/>
<dbReference type="PROSITE" id="PS50011">
    <property type="entry name" value="PROTEIN_KINASE_DOM"/>
    <property type="match status" value="1"/>
</dbReference>
<evidence type="ECO:0000256" key="3">
    <source>
        <dbReference type="ARBA" id="ARBA00022475"/>
    </source>
</evidence>
<dbReference type="Gene3D" id="2.10.25.10">
    <property type="entry name" value="Laminin"/>
    <property type="match status" value="1"/>
</dbReference>
<dbReference type="InterPro" id="IPR000372">
    <property type="entry name" value="LRRNT"/>
</dbReference>
<dbReference type="SUPFAM" id="SSF57535">
    <property type="entry name" value="Complement control module/SCR domain"/>
    <property type="match status" value="2"/>
</dbReference>
<comment type="subcellular location">
    <subcellularLocation>
        <location evidence="1">Cell membrane</location>
    </subcellularLocation>
    <subcellularLocation>
        <location evidence="2">Membrane</location>
        <topology evidence="2">Single-pass type I membrane protein</topology>
    </subcellularLocation>
</comment>
<evidence type="ECO:0000256" key="6">
    <source>
        <dbReference type="ARBA" id="ARBA00022723"/>
    </source>
</evidence>
<keyword evidence="8" id="KW-0677">Repeat</keyword>
<reference evidence="24 25" key="2">
    <citation type="submission" date="2025-04" db="UniProtKB">
        <authorList>
            <consortium name="RefSeq"/>
        </authorList>
    </citation>
    <scope>IDENTIFICATION</scope>
    <source>
        <strain evidence="24 25">S238N-H82</strain>
        <tissue evidence="24 25">Testes</tissue>
    </source>
</reference>
<organism evidence="23 24">
    <name type="scientific">Branchiostoma floridae</name>
    <name type="common">Florida lancelet</name>
    <name type="synonym">Amphioxus</name>
    <dbReference type="NCBI Taxonomy" id="7739"/>
    <lineage>
        <taxon>Eukaryota</taxon>
        <taxon>Metazoa</taxon>
        <taxon>Chordata</taxon>
        <taxon>Cephalochordata</taxon>
        <taxon>Leptocardii</taxon>
        <taxon>Amphioxiformes</taxon>
        <taxon>Branchiostomatidae</taxon>
        <taxon>Branchiostoma</taxon>
    </lineage>
</organism>
<dbReference type="InterPro" id="IPR006585">
    <property type="entry name" value="FTP1"/>
</dbReference>
<evidence type="ECO:0000256" key="2">
    <source>
        <dbReference type="ARBA" id="ARBA00004479"/>
    </source>
</evidence>
<keyword evidence="9" id="KW-0106">Calcium</keyword>
<gene>
    <name evidence="24 25" type="primary">LOC118415444</name>
</gene>
<evidence type="ECO:0000256" key="16">
    <source>
        <dbReference type="PROSITE-ProRule" id="PRU00302"/>
    </source>
</evidence>
<dbReference type="PROSITE" id="PS50923">
    <property type="entry name" value="SUSHI"/>
    <property type="match status" value="2"/>
</dbReference>
<dbReference type="GO" id="GO:0005886">
    <property type="term" value="C:plasma membrane"/>
    <property type="evidence" value="ECO:0007669"/>
    <property type="project" value="UniProtKB-SubCell"/>
</dbReference>
<protein>
    <submittedName>
        <fullName evidence="24 25">Uncharacterized protein LOC118415444</fullName>
    </submittedName>
</protein>
<keyword evidence="6" id="KW-0479">Metal-binding</keyword>
<evidence type="ECO:0000256" key="12">
    <source>
        <dbReference type="ARBA" id="ARBA00023157"/>
    </source>
</evidence>
<keyword evidence="11 18" id="KW-0472">Membrane</keyword>
<evidence type="ECO:0000256" key="18">
    <source>
        <dbReference type="SAM" id="Phobius"/>
    </source>
</evidence>
<keyword evidence="17" id="KW-0067">ATP-binding</keyword>
<dbReference type="InterPro" id="IPR008266">
    <property type="entry name" value="Tyr_kinase_AS"/>
</dbReference>
<dbReference type="InterPro" id="IPR000436">
    <property type="entry name" value="Sushi_SCR_CCP_dom"/>
</dbReference>
<sequence length="1269" mass="140729">MQTSGMRCRAAAVSVLGVLWVITAALACPEKCWCKVFSDSSMVSCSLQELKGVPINIPPKTTSLSLTFNNIQNLTVAAFSDLINLGELDLANNNISVLPDGVFSNLTSLEILRLDNNNIGVLPDGVFSSLASLKKLRLANNNIRVLPGGVFSNLTSLELLDLQNNNISVLPDGIFSKFTSLERLYLQNNPISVFSDGVFSHLTSLEWLLLASNNIRVLPDGVFSNLTSLKRLRLYNNNISVLPDGIFSHLLSLEILDLQKNHISSLPGGFFSNLTSLGTLNLQNNDISVLPDGIFSHLLSLELLGLQNSNISVLPDGIFSNLISLETLDLQKNDISSLPDGVFSNLTSLERLYLQNNRIRVLPDEVFSHLLSLKWLRLEKNSISVLSDRGFSHLTSLKWLRLDNNNISVLPDGVFSNLTNLDSLYLQNNHISVLPDGIFSHLTSLKRCILSNNSISDISTGDFLQLRYLKHLLLKNNNIQNLPIDLFSTQTTLEILDLSDNYIEVLPGTVFSNLTSLTRLNLSNNNIQTLSVDITRLPQLTTLAIGGNPWRCDCRLQNLMTPRLRALIQGNPTCSSPPHMEGVALPLVVAATVCHGHGDCTLEGEEGTCACNEAWTGPYCDKEANLAYGKTATQSSTYTYNGVSGGPEKAVDGYRGTDARRRVSECARTKIEYQPWWKVDLAGFYTVSRVSVLNRGGSRKLRAFALRNFMVRVGPNENFTQNDQCGQTYSTTPTAGQTIVVHCDPPIPGRYVSVHIMAMGQRRTLTVCEVEVYVTGVCCDHTIRIKNGQVKATDGYCPGNDIQFSCDTGYELVGNSFAICRDEGWDRRIPTCQRICCDAITEITNGQVNATDGYCSGNNIQFSCNPGYELVGNSNASCQEDKSWGRQIPTCRKPPTEESLTSIEAIVGGASTGIVAALIVAISVFVAFFLRRRNKKREDCQISIHYFVPDDKIIHRRRIQEMVPLVPARPEFPGFEVDHSRVTLGERIGSGAFGLAYRATLTTNEESEDVVVKTVKDNASEEDKLSFLQEIRAVVDLGVQKNLLGLVGCCTVVRDHLYLITEFMPYGDLKGFLRKCQEGIPDGPRDDIYNFEVMQMYQVGRQIARGMDHIARSRYIHGDLAARNVLVGEKLTVKISDFGLAEDIYSRGYRRQNRLQKVPWKWMAPERLQGGEAYTAQSDVWSFGIVLYEISTLGGDPYPDMAIAHLQERLQTGFRMSKPGGCPAGMYDLMLQCWRWQPAERPSFRTLELDLDKQLAFYGPEYATPTPCT</sequence>
<evidence type="ECO:0000256" key="11">
    <source>
        <dbReference type="ARBA" id="ARBA00023136"/>
    </source>
</evidence>
<evidence type="ECO:0000313" key="23">
    <source>
        <dbReference type="Proteomes" id="UP000001554"/>
    </source>
</evidence>
<dbReference type="PANTHER" id="PTHR45712:SF22">
    <property type="entry name" value="INSULIN-LIKE GROWTH FACTOR-BINDING PROTEIN COMPLEX ACID LABILE SUBUNIT"/>
    <property type="match status" value="1"/>
</dbReference>
<dbReference type="InterPro" id="IPR011009">
    <property type="entry name" value="Kinase-like_dom_sf"/>
</dbReference>
<feature type="domain" description="EGF-like" evidence="21">
    <location>
        <begin position="585"/>
        <end position="621"/>
    </location>
</feature>
<dbReference type="FunFam" id="3.80.10.10:FF:001438">
    <property type="entry name" value="Uncharacterized protein"/>
    <property type="match status" value="1"/>
</dbReference>
<dbReference type="Gene3D" id="3.30.200.20">
    <property type="entry name" value="Phosphorylase Kinase, domain 1"/>
    <property type="match status" value="1"/>
</dbReference>
<dbReference type="InterPro" id="IPR008979">
    <property type="entry name" value="Galactose-bd-like_sf"/>
</dbReference>
<feature type="disulfide bond" evidence="15">
    <location>
        <begin position="611"/>
        <end position="620"/>
    </location>
</feature>
<feature type="domain" description="Protein kinase" evidence="20">
    <location>
        <begin position="982"/>
        <end position="1258"/>
    </location>
</feature>
<dbReference type="PROSITE" id="PS00109">
    <property type="entry name" value="PROTEIN_KINASE_TYR"/>
    <property type="match status" value="1"/>
</dbReference>
<keyword evidence="3" id="KW-1003">Cell membrane</keyword>
<dbReference type="SMART" id="SM00013">
    <property type="entry name" value="LRRNT"/>
    <property type="match status" value="1"/>
</dbReference>
<evidence type="ECO:0000313" key="24">
    <source>
        <dbReference type="RefSeq" id="XP_035675972.1"/>
    </source>
</evidence>
<keyword evidence="16" id="KW-0768">Sushi</keyword>
<proteinExistence type="predicted"/>
<evidence type="ECO:0000259" key="22">
    <source>
        <dbReference type="PROSITE" id="PS50923"/>
    </source>
</evidence>
<evidence type="ECO:0000256" key="17">
    <source>
        <dbReference type="PROSITE-ProRule" id="PRU10141"/>
    </source>
</evidence>
<accession>A0A9J7L4W2</accession>
<dbReference type="InterPro" id="IPR017441">
    <property type="entry name" value="Protein_kinase_ATP_BS"/>
</dbReference>
<dbReference type="InterPro" id="IPR000483">
    <property type="entry name" value="Cys-rich_flank_reg_C"/>
</dbReference>
<evidence type="ECO:0000256" key="9">
    <source>
        <dbReference type="ARBA" id="ARBA00022837"/>
    </source>
</evidence>
<dbReference type="SUPFAM" id="SSF49785">
    <property type="entry name" value="Galactose-binding domain-like"/>
    <property type="match status" value="1"/>
</dbReference>
<keyword evidence="23" id="KW-1185">Reference proteome</keyword>
<dbReference type="PROSITE" id="PS51257">
    <property type="entry name" value="PROKAR_LIPOPROTEIN"/>
    <property type="match status" value="1"/>
</dbReference>
<evidence type="ECO:0000313" key="25">
    <source>
        <dbReference type="RefSeq" id="XP_035675973.1"/>
    </source>
</evidence>
<dbReference type="InterPro" id="IPR000719">
    <property type="entry name" value="Prot_kinase_dom"/>
</dbReference>
<keyword evidence="5 18" id="KW-0812">Transmembrane</keyword>
<evidence type="ECO:0000259" key="20">
    <source>
        <dbReference type="PROSITE" id="PS50011"/>
    </source>
</evidence>
<keyword evidence="12 15" id="KW-1015">Disulfide bond</keyword>
<evidence type="ECO:0000256" key="10">
    <source>
        <dbReference type="ARBA" id="ARBA00022989"/>
    </source>
</evidence>
<keyword evidence="4" id="KW-0433">Leucine-rich repeat</keyword>
<dbReference type="Gene3D" id="3.80.10.10">
    <property type="entry name" value="Ribonuclease Inhibitor"/>
    <property type="match status" value="4"/>
</dbReference>
<dbReference type="InterPro" id="IPR035976">
    <property type="entry name" value="Sushi/SCR/CCP_sf"/>
</dbReference>
<dbReference type="PROSITE" id="PS51450">
    <property type="entry name" value="LRR"/>
    <property type="match status" value="14"/>
</dbReference>
<dbReference type="Proteomes" id="UP000001554">
    <property type="component" value="Chromosome 5"/>
</dbReference>
<dbReference type="GO" id="GO:0046872">
    <property type="term" value="F:metal ion binding"/>
    <property type="evidence" value="ECO:0007669"/>
    <property type="project" value="UniProtKB-KW"/>
</dbReference>
<dbReference type="SMART" id="SM00365">
    <property type="entry name" value="LRR_SD22"/>
    <property type="match status" value="7"/>
</dbReference>
<evidence type="ECO:0000256" key="7">
    <source>
        <dbReference type="ARBA" id="ARBA00022729"/>
    </source>
</evidence>
<feature type="chain" id="PRO_5044698904" evidence="19">
    <location>
        <begin position="28"/>
        <end position="1269"/>
    </location>
</feature>
<evidence type="ECO:0000256" key="1">
    <source>
        <dbReference type="ARBA" id="ARBA00004236"/>
    </source>
</evidence>
<name>A0A9J7L4W2_BRAFL</name>
<feature type="signal peptide" evidence="19">
    <location>
        <begin position="1"/>
        <end position="27"/>
    </location>
</feature>
<evidence type="ECO:0000256" key="15">
    <source>
        <dbReference type="PROSITE-ProRule" id="PRU00076"/>
    </source>
</evidence>
<dbReference type="AlphaFoldDB" id="A0A9J7L4W2"/>
<evidence type="ECO:0000259" key="21">
    <source>
        <dbReference type="PROSITE" id="PS50026"/>
    </source>
</evidence>
<dbReference type="Pfam" id="PF07714">
    <property type="entry name" value="PK_Tyr_Ser-Thr"/>
    <property type="match status" value="1"/>
</dbReference>
<dbReference type="CDD" id="cd00033">
    <property type="entry name" value="CCP"/>
    <property type="match status" value="2"/>
</dbReference>
<feature type="transmembrane region" description="Helical" evidence="18">
    <location>
        <begin position="905"/>
        <end position="930"/>
    </location>
</feature>
<dbReference type="InterPro" id="IPR000421">
    <property type="entry name" value="FA58C"/>
</dbReference>
<dbReference type="Gene3D" id="2.60.120.260">
    <property type="entry name" value="Galactose-binding domain-like"/>
    <property type="match status" value="1"/>
</dbReference>
<feature type="domain" description="Sushi" evidence="22">
    <location>
        <begin position="835"/>
        <end position="893"/>
    </location>
</feature>
<dbReference type="SUPFAM" id="SSF52058">
    <property type="entry name" value="L domain-like"/>
    <property type="match status" value="2"/>
</dbReference>
<reference evidence="23" key="1">
    <citation type="journal article" date="2020" name="Nat. Ecol. Evol.">
        <title>Deeply conserved synteny resolves early events in vertebrate evolution.</title>
        <authorList>
            <person name="Simakov O."/>
            <person name="Marletaz F."/>
            <person name="Yue J.X."/>
            <person name="O'Connell B."/>
            <person name="Jenkins J."/>
            <person name="Brandt A."/>
            <person name="Calef R."/>
            <person name="Tung C.H."/>
            <person name="Huang T.K."/>
            <person name="Schmutz J."/>
            <person name="Satoh N."/>
            <person name="Yu J.K."/>
            <person name="Putnam N.H."/>
            <person name="Green R.E."/>
            <person name="Rokhsar D.S."/>
        </authorList>
    </citation>
    <scope>NUCLEOTIDE SEQUENCE [LARGE SCALE GENOMIC DNA]</scope>
    <source>
        <strain evidence="23">S238N-H82</strain>
    </source>
</reference>
<dbReference type="SMART" id="SM00364">
    <property type="entry name" value="LRR_BAC"/>
    <property type="match status" value="15"/>
</dbReference>
<keyword evidence="10 18" id="KW-1133">Transmembrane helix</keyword>
<dbReference type="PRINTS" id="PR00109">
    <property type="entry name" value="TYRKINASE"/>
</dbReference>
<keyword evidence="15" id="KW-0245">EGF-like domain</keyword>
<evidence type="ECO:0000256" key="8">
    <source>
        <dbReference type="ARBA" id="ARBA00022737"/>
    </source>
</evidence>
<dbReference type="SMART" id="SM00082">
    <property type="entry name" value="LRRCT"/>
    <property type="match status" value="1"/>
</dbReference>
<dbReference type="GO" id="GO:0004672">
    <property type="term" value="F:protein kinase activity"/>
    <property type="evidence" value="ECO:0007669"/>
    <property type="project" value="InterPro"/>
</dbReference>
<dbReference type="Pfam" id="PF13855">
    <property type="entry name" value="LRR_8"/>
    <property type="match status" value="5"/>
</dbReference>
<evidence type="ECO:0000256" key="5">
    <source>
        <dbReference type="ARBA" id="ARBA00022692"/>
    </source>
</evidence>
<keyword evidence="14" id="KW-0325">Glycoprotein</keyword>
<feature type="binding site" evidence="17">
    <location>
        <position position="1013"/>
    </location>
    <ligand>
        <name>ATP</name>
        <dbReference type="ChEBI" id="CHEBI:30616"/>
    </ligand>
</feature>
<dbReference type="SMART" id="SM00607">
    <property type="entry name" value="FTP"/>
    <property type="match status" value="1"/>
</dbReference>
<keyword evidence="17" id="KW-0547">Nucleotide-binding</keyword>
<dbReference type="Pfam" id="PF00084">
    <property type="entry name" value="Sushi"/>
    <property type="match status" value="2"/>
</dbReference>
<dbReference type="OrthoDB" id="27267at2759"/>
<feature type="disulfide bond" evidence="16">
    <location>
        <begin position="864"/>
        <end position="891"/>
    </location>
</feature>
<dbReference type="InterPro" id="IPR001245">
    <property type="entry name" value="Ser-Thr/Tyr_kinase_cat_dom"/>
</dbReference>
<comment type="caution">
    <text evidence="15">Lacks conserved residue(s) required for the propagation of feature annotation.</text>
</comment>
<dbReference type="Gene3D" id="1.10.510.10">
    <property type="entry name" value="Transferase(Phosphotransferase) domain 1"/>
    <property type="match status" value="1"/>
</dbReference>